<proteinExistence type="predicted"/>
<keyword evidence="2" id="KW-0223">Dioxygenase</keyword>
<reference evidence="2" key="1">
    <citation type="submission" date="2011-05" db="EMBL/GenBank/DDBJ databases">
        <authorList>
            <person name="Ma H."/>
            <person name="Zhou Q."/>
            <person name="Igarashi Y."/>
            <person name="Tang G."/>
        </authorList>
    </citation>
    <scope>NUCLEOTIDE SEQUENCE</scope>
</reference>
<dbReference type="EMBL" id="JN038178">
    <property type="protein sequence ID" value="AFJ52696.1"/>
    <property type="molecule type" value="Genomic_DNA"/>
</dbReference>
<dbReference type="RefSeq" id="WP_229397737.1">
    <property type="nucleotide sequence ID" value="NZ_BBZF01000012.1"/>
</dbReference>
<dbReference type="InterPro" id="IPR001466">
    <property type="entry name" value="Beta-lactam-related"/>
</dbReference>
<dbReference type="Pfam" id="PF00144">
    <property type="entry name" value="Beta-lactamase"/>
    <property type="match status" value="1"/>
</dbReference>
<feature type="domain" description="Beta-lactamase-related" evidence="1">
    <location>
        <begin position="29"/>
        <end position="323"/>
    </location>
</feature>
<organism evidence="2">
    <name type="scientific">Micromonospora okii</name>
    <dbReference type="NCBI Taxonomy" id="1182970"/>
    <lineage>
        <taxon>Bacteria</taxon>
        <taxon>Bacillati</taxon>
        <taxon>Actinomycetota</taxon>
        <taxon>Actinomycetes</taxon>
        <taxon>Micromonosporales</taxon>
        <taxon>Micromonosporaceae</taxon>
        <taxon>Micromonospora</taxon>
    </lineage>
</organism>
<accession>A0A023GUQ3</accession>
<evidence type="ECO:0000313" key="2">
    <source>
        <dbReference type="EMBL" id="AFJ52696.1"/>
    </source>
</evidence>
<dbReference type="GO" id="GO:0051213">
    <property type="term" value="F:dioxygenase activity"/>
    <property type="evidence" value="ECO:0007669"/>
    <property type="project" value="UniProtKB-KW"/>
</dbReference>
<protein>
    <submittedName>
        <fullName evidence="2">Dioxygenase</fullName>
    </submittedName>
</protein>
<name>A0A023GUQ3_9ACTN</name>
<dbReference type="Gene3D" id="3.40.710.10">
    <property type="entry name" value="DD-peptidase/beta-lactamase superfamily"/>
    <property type="match status" value="1"/>
</dbReference>
<keyword evidence="2" id="KW-0560">Oxidoreductase</keyword>
<evidence type="ECO:0000259" key="1">
    <source>
        <dbReference type="Pfam" id="PF00144"/>
    </source>
</evidence>
<reference evidence="2" key="2">
    <citation type="journal article" date="2013" name="Chem. Biol.">
        <title>Unconventional origin and hybrid system for construction of pyrrolopyrrole moiety in kosinostatin biosynthesis.</title>
        <authorList>
            <person name="Ma H.M."/>
            <person name="Zhou Q."/>
            <person name="Tang Y.M."/>
            <person name="Zhang Z."/>
            <person name="Chen Y.S."/>
            <person name="He H.Y."/>
            <person name="Pan H.X."/>
            <person name="Tang M.C."/>
            <person name="Gao J.F."/>
            <person name="Zhao S.Y."/>
            <person name="Igarashi Y."/>
            <person name="Tang G.L."/>
        </authorList>
    </citation>
    <scope>NUCLEOTIDE SEQUENCE</scope>
</reference>
<dbReference type="PANTHER" id="PTHR46825:SF7">
    <property type="entry name" value="D-ALANYL-D-ALANINE CARBOXYPEPTIDASE"/>
    <property type="match status" value="1"/>
</dbReference>
<dbReference type="PANTHER" id="PTHR46825">
    <property type="entry name" value="D-ALANYL-D-ALANINE-CARBOXYPEPTIDASE/ENDOPEPTIDASE AMPH"/>
    <property type="match status" value="1"/>
</dbReference>
<dbReference type="SUPFAM" id="SSF56601">
    <property type="entry name" value="beta-lactamase/transpeptidase-like"/>
    <property type="match status" value="1"/>
</dbReference>
<sequence length="361" mass="39074">MSIDTAVKPETKDPKRVKLQEAVDKLITVGAAGAQFRVTTGGETFTVRAGVREFGRDEPVPTDGKFRIACITKVFVSTVILQLVGEGKVDLDKPVETYLPGLLPHGGQVTVRNLLQHTSGLYNHADAFQRPGDRFERDRHRHFDATSLVKIAADRPLNFTPGSTFEYSNTNYIVLGLLIKAVTGRSYAEEIRARIIEPLGLTNTVLPGDDPHIPGSHARGYMKIKGKSVDVTEMNPSEACSAGEMISTNEDLDTFLVALVTGKLLKPEQFEQMKTTVPPEWVTLPMSNGYGLGFMPLVTARGLSLWGHGGGIPGYATFIGATLDGSQRLESSITLDIDPDDFSGVFEDAVVDALNAAADCL</sequence>
<dbReference type="InterPro" id="IPR012338">
    <property type="entry name" value="Beta-lactam/transpept-like"/>
</dbReference>
<dbReference type="InterPro" id="IPR050491">
    <property type="entry name" value="AmpC-like"/>
</dbReference>
<dbReference type="AlphaFoldDB" id="A0A023GUQ3"/>